<feature type="transmembrane region" description="Helical" evidence="1">
    <location>
        <begin position="83"/>
        <end position="101"/>
    </location>
</feature>
<keyword evidence="1" id="KW-0812">Transmembrane</keyword>
<comment type="caution">
    <text evidence="2">The sequence shown here is derived from an EMBL/GenBank/DDBJ whole genome shotgun (WGS) entry which is preliminary data.</text>
</comment>
<feature type="transmembrane region" description="Helical" evidence="1">
    <location>
        <begin position="379"/>
        <end position="399"/>
    </location>
</feature>
<feature type="transmembrane region" description="Helical" evidence="1">
    <location>
        <begin position="174"/>
        <end position="201"/>
    </location>
</feature>
<feature type="transmembrane region" description="Helical" evidence="1">
    <location>
        <begin position="121"/>
        <end position="139"/>
    </location>
</feature>
<dbReference type="Proteomes" id="UP000176778">
    <property type="component" value="Unassembled WGS sequence"/>
</dbReference>
<evidence type="ECO:0000313" key="3">
    <source>
        <dbReference type="Proteomes" id="UP000176778"/>
    </source>
</evidence>
<feature type="transmembrane region" description="Helical" evidence="1">
    <location>
        <begin position="327"/>
        <end position="347"/>
    </location>
</feature>
<dbReference type="STRING" id="1802479.A2Y68_00255"/>
<feature type="transmembrane region" description="Helical" evidence="1">
    <location>
        <begin position="145"/>
        <end position="162"/>
    </location>
</feature>
<keyword evidence="1" id="KW-1133">Transmembrane helix</keyword>
<evidence type="ECO:0008006" key="4">
    <source>
        <dbReference type="Google" id="ProtNLM"/>
    </source>
</evidence>
<proteinExistence type="predicted"/>
<keyword evidence="1" id="KW-0472">Membrane</keyword>
<organism evidence="2 3">
    <name type="scientific">Candidatus Woesebacteria bacterium RBG_13_46_13</name>
    <dbReference type="NCBI Taxonomy" id="1802479"/>
    <lineage>
        <taxon>Bacteria</taxon>
        <taxon>Candidatus Woeseibacteriota</taxon>
    </lineage>
</organism>
<feature type="transmembrane region" description="Helical" evidence="1">
    <location>
        <begin position="7"/>
        <end position="27"/>
    </location>
</feature>
<dbReference type="AlphaFoldDB" id="A0A1F7X2S2"/>
<protein>
    <recommendedName>
        <fullName evidence="4">Glycosyltransferase RgtA/B/C/D-like domain-containing protein</fullName>
    </recommendedName>
</protein>
<evidence type="ECO:0000256" key="1">
    <source>
        <dbReference type="SAM" id="Phobius"/>
    </source>
</evidence>
<feature type="transmembrane region" description="Helical" evidence="1">
    <location>
        <begin position="354"/>
        <end position="373"/>
    </location>
</feature>
<name>A0A1F7X2S2_9BACT</name>
<accession>A0A1F7X2S2</accession>
<evidence type="ECO:0000313" key="2">
    <source>
        <dbReference type="EMBL" id="OGM09390.1"/>
    </source>
</evidence>
<sequence>MVKKHKFLLATFLISFVLYFRSLFVFFTNDDFFHFVVSKATSLKDFLNFFNLAAPVTGFPNYRPMATQVFYFLDAKLFNLNPLPMHIVLFILFFGIIYFVYRLTQELFPDLKSKIKNQVVLTAAFLYAVSATHFGQLYFVATQEIIYGFFFFACVLSFVYLLKRWSLRNLILSFLFFVLCLASKEPAVTLPFVLTLIYLYFRLTKLTKVATKTILYSLAPFFAVLAGYLYMRFFHYGFAKGDSYLWAFEPKRIINSLGWYSLWSLNIPEMLVDFVGPGLKFLPSLFKHYSKEIIPIFVLFGAQIVLLAYSLFRFITNKNGELKTEKGKILAFCGLWFVGTLIPVLFLPIHKFSFYLTVPQFGIVVLIACLLLSNRQRFATYSFLAIWFTLSILTLNLTAKTSWITRGEEISKNVYEFLKSNEKNFSVFSNIVFFDMPEDNTLPWLPTTVVKTSLSDNNFFQAFFSGKYRAWYGKESYPGGEGVYIWARQFLGY</sequence>
<reference evidence="2 3" key="1">
    <citation type="journal article" date="2016" name="Nat. Commun.">
        <title>Thousands of microbial genomes shed light on interconnected biogeochemical processes in an aquifer system.</title>
        <authorList>
            <person name="Anantharaman K."/>
            <person name="Brown C.T."/>
            <person name="Hug L.A."/>
            <person name="Sharon I."/>
            <person name="Castelle C.J."/>
            <person name="Probst A.J."/>
            <person name="Thomas B.C."/>
            <person name="Singh A."/>
            <person name="Wilkins M.J."/>
            <person name="Karaoz U."/>
            <person name="Brodie E.L."/>
            <person name="Williams K.H."/>
            <person name="Hubbard S.S."/>
            <person name="Banfield J.F."/>
        </authorList>
    </citation>
    <scope>NUCLEOTIDE SEQUENCE [LARGE SCALE GENOMIC DNA]</scope>
</reference>
<dbReference type="EMBL" id="MGFR01000005">
    <property type="protein sequence ID" value="OGM09390.1"/>
    <property type="molecule type" value="Genomic_DNA"/>
</dbReference>
<feature type="transmembrane region" description="Helical" evidence="1">
    <location>
        <begin position="213"/>
        <end position="231"/>
    </location>
</feature>
<gene>
    <name evidence="2" type="ORF">A2Y68_00255</name>
</gene>
<feature type="transmembrane region" description="Helical" evidence="1">
    <location>
        <begin position="293"/>
        <end position="315"/>
    </location>
</feature>